<keyword evidence="5 6" id="KW-0342">GTP-binding</keyword>
<dbReference type="FunFam" id="3.30.70.870:FF:000004">
    <property type="entry name" value="Translation factor GUF1, mitochondrial"/>
    <property type="match status" value="1"/>
</dbReference>
<dbReference type="AlphaFoldDB" id="A0A1F7TKN1"/>
<dbReference type="InterPro" id="IPR009000">
    <property type="entry name" value="Transl_B-barrel_sf"/>
</dbReference>
<feature type="domain" description="Tr-type G" evidence="7">
    <location>
        <begin position="5"/>
        <end position="182"/>
    </location>
</feature>
<evidence type="ECO:0000256" key="5">
    <source>
        <dbReference type="ARBA" id="ARBA00023134"/>
    </source>
</evidence>
<dbReference type="Gene3D" id="3.30.70.2570">
    <property type="entry name" value="Elongation factor 4, C-terminal domain"/>
    <property type="match status" value="1"/>
</dbReference>
<dbReference type="SUPFAM" id="SSF54980">
    <property type="entry name" value="EF-G C-terminal domain-like"/>
    <property type="match status" value="2"/>
</dbReference>
<keyword evidence="6" id="KW-1003">Cell membrane</keyword>
<comment type="caution">
    <text evidence="8">The sequence shown here is derived from an EMBL/GenBank/DDBJ whole genome shotgun (WGS) entry which is preliminary data.</text>
</comment>
<organism evidence="8 9">
    <name type="scientific">Candidatus Uhrbacteria bacterium RIFCSPHIGHO2_01_FULL_63_20</name>
    <dbReference type="NCBI Taxonomy" id="1802385"/>
    <lineage>
        <taxon>Bacteria</taxon>
        <taxon>Candidatus Uhriibacteriota</taxon>
    </lineage>
</organism>
<dbReference type="EMBL" id="MGDT01000007">
    <property type="protein sequence ID" value="OGL66522.1"/>
    <property type="molecule type" value="Genomic_DNA"/>
</dbReference>
<comment type="catalytic activity">
    <reaction evidence="6">
        <text>GTP + H2O = GDP + phosphate + H(+)</text>
        <dbReference type="Rhea" id="RHEA:19669"/>
        <dbReference type="ChEBI" id="CHEBI:15377"/>
        <dbReference type="ChEBI" id="CHEBI:15378"/>
        <dbReference type="ChEBI" id="CHEBI:37565"/>
        <dbReference type="ChEBI" id="CHEBI:43474"/>
        <dbReference type="ChEBI" id="CHEBI:58189"/>
        <dbReference type="EC" id="3.6.5.n1"/>
    </reaction>
</comment>
<dbReference type="GO" id="GO:0005886">
    <property type="term" value="C:plasma membrane"/>
    <property type="evidence" value="ECO:0007669"/>
    <property type="project" value="UniProtKB-SubCell"/>
</dbReference>
<keyword evidence="3 6" id="KW-0378">Hydrolase</keyword>
<dbReference type="PROSITE" id="PS51722">
    <property type="entry name" value="G_TR_2"/>
    <property type="match status" value="1"/>
</dbReference>
<dbReference type="PROSITE" id="PS00301">
    <property type="entry name" value="G_TR_1"/>
    <property type="match status" value="1"/>
</dbReference>
<evidence type="ECO:0000256" key="6">
    <source>
        <dbReference type="HAMAP-Rule" id="MF_00071"/>
    </source>
</evidence>
<dbReference type="GO" id="GO:0003746">
    <property type="term" value="F:translation elongation factor activity"/>
    <property type="evidence" value="ECO:0007669"/>
    <property type="project" value="UniProtKB-UniRule"/>
</dbReference>
<dbReference type="HAMAP" id="MF_00071">
    <property type="entry name" value="LepA"/>
    <property type="match status" value="1"/>
</dbReference>
<keyword evidence="4 6" id="KW-0648">Protein biosynthesis</keyword>
<dbReference type="CDD" id="cd16260">
    <property type="entry name" value="EF4_III"/>
    <property type="match status" value="1"/>
</dbReference>
<dbReference type="Pfam" id="PF03144">
    <property type="entry name" value="GTP_EFTU_D2"/>
    <property type="match status" value="1"/>
</dbReference>
<dbReference type="FunFam" id="3.30.70.240:FF:000007">
    <property type="entry name" value="Translation factor GUF1, mitochondrial"/>
    <property type="match status" value="1"/>
</dbReference>
<dbReference type="InterPro" id="IPR004161">
    <property type="entry name" value="EFTu-like_2"/>
</dbReference>
<dbReference type="CDD" id="cd03709">
    <property type="entry name" value="lepA_C"/>
    <property type="match status" value="1"/>
</dbReference>
<dbReference type="Pfam" id="PF00009">
    <property type="entry name" value="GTP_EFTU"/>
    <property type="match status" value="1"/>
</dbReference>
<dbReference type="GO" id="GO:0043022">
    <property type="term" value="F:ribosome binding"/>
    <property type="evidence" value="ECO:0007669"/>
    <property type="project" value="UniProtKB-UniRule"/>
</dbReference>
<dbReference type="InterPro" id="IPR035654">
    <property type="entry name" value="LepA_IV"/>
</dbReference>
<feature type="binding site" evidence="6">
    <location>
        <begin position="17"/>
        <end position="22"/>
    </location>
    <ligand>
        <name>GTP</name>
        <dbReference type="ChEBI" id="CHEBI:37565"/>
    </ligand>
</feature>
<evidence type="ECO:0000256" key="2">
    <source>
        <dbReference type="ARBA" id="ARBA00022741"/>
    </source>
</evidence>
<evidence type="ECO:0000256" key="4">
    <source>
        <dbReference type="ARBA" id="ARBA00022917"/>
    </source>
</evidence>
<evidence type="ECO:0000313" key="9">
    <source>
        <dbReference type="Proteomes" id="UP000177885"/>
    </source>
</evidence>
<keyword evidence="8" id="KW-0251">Elongation factor</keyword>
<evidence type="ECO:0000259" key="7">
    <source>
        <dbReference type="PROSITE" id="PS51722"/>
    </source>
</evidence>
<dbReference type="Gene3D" id="3.30.70.240">
    <property type="match status" value="1"/>
</dbReference>
<dbReference type="PRINTS" id="PR00315">
    <property type="entry name" value="ELONGATNFCT"/>
</dbReference>
<keyword evidence="6" id="KW-0472">Membrane</keyword>
<protein>
    <recommendedName>
        <fullName evidence="6">Elongation factor 4</fullName>
        <shortName evidence="6">EF-4</shortName>
        <ecNumber evidence="6">3.6.5.n1</ecNumber>
    </recommendedName>
    <alternativeName>
        <fullName evidence="6">Ribosomal back-translocase LepA</fullName>
    </alternativeName>
</protein>
<name>A0A1F7TKN1_9BACT</name>
<comment type="function">
    <text evidence="6">Required for accurate and efficient protein synthesis under certain stress conditions. May act as a fidelity factor of the translation reaction, by catalyzing a one-codon backward translocation of tRNAs on improperly translocated ribosomes. Back-translocation proceeds from a post-translocation (POST) complex to a pre-translocation (PRE) complex, thus giving elongation factor G a second chance to translocate the tRNAs correctly. Binds to ribosomes in a GTP-dependent manner.</text>
</comment>
<gene>
    <name evidence="6" type="primary">lepA</name>
    <name evidence="8" type="ORF">A2856_02415</name>
</gene>
<accession>A0A1F7TKN1</accession>
<evidence type="ECO:0000256" key="1">
    <source>
        <dbReference type="ARBA" id="ARBA00005454"/>
    </source>
</evidence>
<dbReference type="InterPro" id="IPR005225">
    <property type="entry name" value="Small_GTP-bd"/>
</dbReference>
<comment type="subcellular location">
    <subcellularLocation>
        <location evidence="6">Cell membrane</location>
        <topology evidence="6">Peripheral membrane protein</topology>
        <orientation evidence="6">Cytoplasmic side</orientation>
    </subcellularLocation>
</comment>
<dbReference type="NCBIfam" id="TIGR01393">
    <property type="entry name" value="lepA"/>
    <property type="match status" value="1"/>
</dbReference>
<dbReference type="EC" id="3.6.5.n1" evidence="6"/>
<dbReference type="GO" id="GO:0005525">
    <property type="term" value="F:GTP binding"/>
    <property type="evidence" value="ECO:0007669"/>
    <property type="project" value="UniProtKB-UniRule"/>
</dbReference>
<dbReference type="FunFam" id="3.40.50.300:FF:000078">
    <property type="entry name" value="Elongation factor 4"/>
    <property type="match status" value="1"/>
</dbReference>
<reference evidence="8 9" key="1">
    <citation type="journal article" date="2016" name="Nat. Commun.">
        <title>Thousands of microbial genomes shed light on interconnected biogeochemical processes in an aquifer system.</title>
        <authorList>
            <person name="Anantharaman K."/>
            <person name="Brown C.T."/>
            <person name="Hug L.A."/>
            <person name="Sharon I."/>
            <person name="Castelle C.J."/>
            <person name="Probst A.J."/>
            <person name="Thomas B.C."/>
            <person name="Singh A."/>
            <person name="Wilkins M.J."/>
            <person name="Karaoz U."/>
            <person name="Brodie E.L."/>
            <person name="Williams K.H."/>
            <person name="Hubbard S.S."/>
            <person name="Banfield J.F."/>
        </authorList>
    </citation>
    <scope>NUCLEOTIDE SEQUENCE [LARGE SCALE GENOMIC DNA]</scope>
</reference>
<sequence length="597" mass="65722">MVPQSQIRNFCIIAHIDHGKSTLSDRLLEVTGTVDKRQMKDQMLDSMDLERERGITIKLAPARMEHKGHTLNLIDTPGHVDFNYEVSRSLAAVEGAVLLVDATQGVQAQTIGNLYLAIAEDLVIIPALNKIDMPAADVPRRMAELVQLIGCKPEDVLLVSGKTGEGVPELLDAIVERVPAPEGNPAAPARALVFDSAYDDYKGVVAYVRVMDGGFRKGDRILMMASRSDGELLDVGALRPGRFDAMPELECGQIGYVVTGFKDIAACRVGDTVTNLKVPATEALSGYREVRPMVFAGLFPKEGFDFSRLREGMERLKLNDASLTYEPEHSPALGYGFRCGLLGMLHMEIVKERLSREFDIELVVTVPSVAYKVNKMSGEVLIVKSPSELPDMSHIQSIEEPWVKADIVTPSDHIGGVMQLVTDRRGIYKDTEYLSENRVILHYEIPLAMVIVDFYDKLKSVSSGYASLNYELIDFRVADVVKLEILVAEEPVEAFASLVYRDEAERVGRRMLESLKTSIHAASFVIKLQAAVGGKIVASERISAQRKDVTAGLYGGDVTRKRKLLEKQKKGKAKMAAIGRGSVDIPSEAYMSVLKRG</sequence>
<dbReference type="InterPro" id="IPR038363">
    <property type="entry name" value="LepA_C_sf"/>
</dbReference>
<dbReference type="Gene3D" id="3.40.50.300">
    <property type="entry name" value="P-loop containing nucleotide triphosphate hydrolases"/>
    <property type="match status" value="1"/>
</dbReference>
<feature type="binding site" evidence="6">
    <location>
        <begin position="129"/>
        <end position="132"/>
    </location>
    <ligand>
        <name>GTP</name>
        <dbReference type="ChEBI" id="CHEBI:37565"/>
    </ligand>
</feature>
<comment type="similarity">
    <text evidence="1 6">Belongs to the TRAFAC class translation factor GTPase superfamily. Classic translation factor GTPase family. LepA subfamily.</text>
</comment>
<dbReference type="Proteomes" id="UP000177885">
    <property type="component" value="Unassembled WGS sequence"/>
</dbReference>
<dbReference type="GO" id="GO:0045727">
    <property type="term" value="P:positive regulation of translation"/>
    <property type="evidence" value="ECO:0007669"/>
    <property type="project" value="UniProtKB-UniRule"/>
</dbReference>
<dbReference type="FunFam" id="2.40.30.10:FF:000015">
    <property type="entry name" value="Translation factor GUF1, mitochondrial"/>
    <property type="match status" value="1"/>
</dbReference>
<dbReference type="Pfam" id="PF00679">
    <property type="entry name" value="EFG_C"/>
    <property type="match status" value="1"/>
</dbReference>
<dbReference type="Gene3D" id="2.40.30.10">
    <property type="entry name" value="Translation factors"/>
    <property type="match status" value="1"/>
</dbReference>
<proteinExistence type="inferred from homology"/>
<dbReference type="SUPFAM" id="SSF52540">
    <property type="entry name" value="P-loop containing nucleoside triphosphate hydrolases"/>
    <property type="match status" value="1"/>
</dbReference>
<dbReference type="GO" id="GO:0003924">
    <property type="term" value="F:GTPase activity"/>
    <property type="evidence" value="ECO:0007669"/>
    <property type="project" value="UniProtKB-UniRule"/>
</dbReference>
<dbReference type="Gene3D" id="3.30.70.870">
    <property type="entry name" value="Elongation Factor G (Translational Gtpase), domain 3"/>
    <property type="match status" value="1"/>
</dbReference>
<dbReference type="InterPro" id="IPR006297">
    <property type="entry name" value="EF-4"/>
</dbReference>
<dbReference type="InterPro" id="IPR000795">
    <property type="entry name" value="T_Tr_GTP-bd_dom"/>
</dbReference>
<dbReference type="NCBIfam" id="TIGR00231">
    <property type="entry name" value="small_GTP"/>
    <property type="match status" value="1"/>
</dbReference>
<dbReference type="InterPro" id="IPR000640">
    <property type="entry name" value="EFG_V-like"/>
</dbReference>
<dbReference type="InterPro" id="IPR035647">
    <property type="entry name" value="EFG_III/V"/>
</dbReference>
<dbReference type="CDD" id="cd01890">
    <property type="entry name" value="LepA"/>
    <property type="match status" value="1"/>
</dbReference>
<dbReference type="Pfam" id="PF06421">
    <property type="entry name" value="LepA_C"/>
    <property type="match status" value="1"/>
</dbReference>
<evidence type="ECO:0000256" key="3">
    <source>
        <dbReference type="ARBA" id="ARBA00022801"/>
    </source>
</evidence>
<dbReference type="SMART" id="SM00838">
    <property type="entry name" value="EFG_C"/>
    <property type="match status" value="1"/>
</dbReference>
<keyword evidence="2 6" id="KW-0547">Nucleotide-binding</keyword>
<dbReference type="InterPro" id="IPR027417">
    <property type="entry name" value="P-loop_NTPase"/>
</dbReference>
<dbReference type="InterPro" id="IPR031157">
    <property type="entry name" value="G_TR_CS"/>
</dbReference>
<dbReference type="InterPro" id="IPR013842">
    <property type="entry name" value="LepA_CTD"/>
</dbReference>
<dbReference type="STRING" id="1802385.A2856_02415"/>
<dbReference type="PANTHER" id="PTHR43512:SF4">
    <property type="entry name" value="TRANSLATION FACTOR GUF1 HOMOLOG, CHLOROPLASTIC"/>
    <property type="match status" value="1"/>
</dbReference>
<dbReference type="SUPFAM" id="SSF50447">
    <property type="entry name" value="Translation proteins"/>
    <property type="match status" value="1"/>
</dbReference>
<dbReference type="PANTHER" id="PTHR43512">
    <property type="entry name" value="TRANSLATION FACTOR GUF1-RELATED"/>
    <property type="match status" value="1"/>
</dbReference>
<evidence type="ECO:0000313" key="8">
    <source>
        <dbReference type="EMBL" id="OGL66522.1"/>
    </source>
</evidence>